<evidence type="ECO:0000256" key="4">
    <source>
        <dbReference type="ARBA" id="ARBA00022475"/>
    </source>
</evidence>
<organism evidence="13 14">
    <name type="scientific">Aquilutibacter rugosus</name>
    <dbReference type="NCBI Taxonomy" id="3115820"/>
    <lineage>
        <taxon>Bacteria</taxon>
        <taxon>Pseudomonadati</taxon>
        <taxon>Pseudomonadota</taxon>
        <taxon>Gammaproteobacteria</taxon>
        <taxon>Lysobacterales</taxon>
        <taxon>Lysobacteraceae</taxon>
        <taxon>Aquilutibacter</taxon>
    </lineage>
</organism>
<keyword evidence="6 11" id="KW-0812">Transmembrane</keyword>
<evidence type="ECO:0000256" key="5">
    <source>
        <dbReference type="ARBA" id="ARBA00022679"/>
    </source>
</evidence>
<evidence type="ECO:0000256" key="11">
    <source>
        <dbReference type="PIRNR" id="PIRNR016636"/>
    </source>
</evidence>
<feature type="transmembrane region" description="Helical" evidence="12">
    <location>
        <begin position="408"/>
        <end position="425"/>
    </location>
</feature>
<feature type="transmembrane region" description="Helical" evidence="12">
    <location>
        <begin position="187"/>
        <end position="205"/>
    </location>
</feature>
<keyword evidence="8 12" id="KW-1133">Transmembrane helix</keyword>
<feature type="transmembrane region" description="Helical" evidence="12">
    <location>
        <begin position="149"/>
        <end position="167"/>
    </location>
</feature>
<evidence type="ECO:0000313" key="13">
    <source>
        <dbReference type="EMBL" id="MEF2155462.1"/>
    </source>
</evidence>
<evidence type="ECO:0000256" key="7">
    <source>
        <dbReference type="ARBA" id="ARBA00022841"/>
    </source>
</evidence>
<dbReference type="InterPro" id="IPR004299">
    <property type="entry name" value="MBOAT_fam"/>
</dbReference>
<keyword evidence="10 11" id="KW-0012">Acyltransferase</keyword>
<evidence type="ECO:0000256" key="12">
    <source>
        <dbReference type="SAM" id="Phobius"/>
    </source>
</evidence>
<feature type="transmembrane region" description="Helical" evidence="12">
    <location>
        <begin position="42"/>
        <end position="64"/>
    </location>
</feature>
<name>A0ABU7UYB3_9GAMM</name>
<dbReference type="PIRSF" id="PIRSF500217">
    <property type="entry name" value="AlgI"/>
    <property type="match status" value="1"/>
</dbReference>
<evidence type="ECO:0000256" key="9">
    <source>
        <dbReference type="ARBA" id="ARBA00023136"/>
    </source>
</evidence>
<gene>
    <name evidence="13" type="ORF">V3390_04340</name>
</gene>
<dbReference type="PANTHER" id="PTHR13285:SF23">
    <property type="entry name" value="TEICHOIC ACID D-ALANYLTRANSFERASE"/>
    <property type="match status" value="1"/>
</dbReference>
<comment type="subcellular location">
    <subcellularLocation>
        <location evidence="11">Cell inner membrane</location>
    </subcellularLocation>
    <subcellularLocation>
        <location evidence="1">Cell membrane</location>
        <topology evidence="1">Multi-pass membrane protein</topology>
    </subcellularLocation>
</comment>
<keyword evidence="9 11" id="KW-0472">Membrane</keyword>
<feature type="transmembrane region" description="Helical" evidence="12">
    <location>
        <begin position="242"/>
        <end position="261"/>
    </location>
</feature>
<dbReference type="Pfam" id="PF03062">
    <property type="entry name" value="MBOAT"/>
    <property type="match status" value="1"/>
</dbReference>
<dbReference type="InterPro" id="IPR051085">
    <property type="entry name" value="MB_O-acyltransferase"/>
</dbReference>
<feature type="transmembrane region" description="Helical" evidence="12">
    <location>
        <begin position="385"/>
        <end position="402"/>
    </location>
</feature>
<keyword evidence="11" id="KW-0997">Cell inner membrane</keyword>
<proteinExistence type="inferred from homology"/>
<comment type="similarity">
    <text evidence="3 11">Belongs to the membrane-bound acyltransferase family.</text>
</comment>
<evidence type="ECO:0000256" key="2">
    <source>
        <dbReference type="ARBA" id="ARBA00005182"/>
    </source>
</evidence>
<dbReference type="PANTHER" id="PTHR13285">
    <property type="entry name" value="ACYLTRANSFERASE"/>
    <property type="match status" value="1"/>
</dbReference>
<feature type="transmembrane region" description="Helical" evidence="12">
    <location>
        <begin position="114"/>
        <end position="137"/>
    </location>
</feature>
<evidence type="ECO:0000256" key="6">
    <source>
        <dbReference type="ARBA" id="ARBA00022692"/>
    </source>
</evidence>
<evidence type="ECO:0000313" key="14">
    <source>
        <dbReference type="Proteomes" id="UP001356170"/>
    </source>
</evidence>
<evidence type="ECO:0000256" key="10">
    <source>
        <dbReference type="ARBA" id="ARBA00023315"/>
    </source>
</evidence>
<comment type="pathway">
    <text evidence="2 11">Glycan biosynthesis; alginate biosynthesis.</text>
</comment>
<evidence type="ECO:0000256" key="8">
    <source>
        <dbReference type="ARBA" id="ARBA00022989"/>
    </source>
</evidence>
<dbReference type="EMBL" id="JAZHBO010000001">
    <property type="protein sequence ID" value="MEF2155462.1"/>
    <property type="molecule type" value="Genomic_DNA"/>
</dbReference>
<dbReference type="Proteomes" id="UP001356170">
    <property type="component" value="Unassembled WGS sequence"/>
</dbReference>
<comment type="caution">
    <text evidence="13">The sequence shown here is derived from an EMBL/GenBank/DDBJ whole genome shotgun (WGS) entry which is preliminary data.</text>
</comment>
<feature type="transmembrane region" description="Helical" evidence="12">
    <location>
        <begin position="76"/>
        <end position="94"/>
    </location>
</feature>
<keyword evidence="7 11" id="KW-0016">Alginate biosynthesis</keyword>
<dbReference type="PIRSF" id="PIRSF016636">
    <property type="entry name" value="AlgI_DltB"/>
    <property type="match status" value="1"/>
</dbReference>
<dbReference type="InterPro" id="IPR024194">
    <property type="entry name" value="Ac/AlaTfrase_AlgI/DltB"/>
</dbReference>
<feature type="transmembrane region" description="Helical" evidence="12">
    <location>
        <begin position="310"/>
        <end position="333"/>
    </location>
</feature>
<keyword evidence="14" id="KW-1185">Reference proteome</keyword>
<dbReference type="EC" id="2.3.1.-" evidence="11"/>
<protein>
    <recommendedName>
        <fullName evidence="11">Probable alginate O-acetylase</fullName>
        <ecNumber evidence="11">2.3.1.-</ecNumber>
    </recommendedName>
</protein>
<reference evidence="13 14" key="1">
    <citation type="submission" date="2024-01" db="EMBL/GenBank/DDBJ databases">
        <title>Novel species of the genus Luteimonas isolated from rivers.</title>
        <authorList>
            <person name="Lu H."/>
        </authorList>
    </citation>
    <scope>NUCLEOTIDE SEQUENCE [LARGE SCALE GENOMIC DNA]</scope>
    <source>
        <strain evidence="13 14">FXH3W</strain>
    </source>
</reference>
<keyword evidence="4 11" id="KW-1003">Cell membrane</keyword>
<feature type="transmembrane region" description="Helical" evidence="12">
    <location>
        <begin position="437"/>
        <end position="459"/>
    </location>
</feature>
<keyword evidence="5 11" id="KW-0808">Transferase</keyword>
<sequence>MVFSSTIFLFCFLPLFLAVYYLTPLRWRSPVILVFSYLFYGWWKLEFLGLLVGVTAVSYVIGKYLSASADPARRRLLLSVGIVLNLAALVYFKYANFGMQALNDLLGMLHLSAIPFAKIILPIGLSFYIFHAISYLVDLYRKDAEPSRNFVDFASFIALFPHLVAGPVLRFRLLADQFRSRTHSLQLFGQGCLLFMGGFCAKVLVADPIAPVADAAFALNAPSVADAWLGTVAYTLQLFFDFSGYSTMAIGLALMIGFRFPQNFNDPYWSRSITEFWQRWHMSLSGWIRDYVYIPLGGNRKGPIRTYINLGLAMLICGLWHGANWTFIVWGAWHGGVLLIERFLSHRFGPSRFPVAIKWAWTLFLVMLGWVVFRAESMHAAVRMFRGMFGGNGFGLTAPMAWHVSTDRLLMMGVGVVLVLVLPWLKTDKARWTKALLIPLFVVAVATLASQKFTPFLYFQF</sequence>
<dbReference type="RefSeq" id="WP_331703502.1">
    <property type="nucleotide sequence ID" value="NZ_JAZHBO010000001.1"/>
</dbReference>
<feature type="transmembrane region" description="Helical" evidence="12">
    <location>
        <begin position="353"/>
        <end position="373"/>
    </location>
</feature>
<evidence type="ECO:0000256" key="3">
    <source>
        <dbReference type="ARBA" id="ARBA00010323"/>
    </source>
</evidence>
<evidence type="ECO:0000256" key="1">
    <source>
        <dbReference type="ARBA" id="ARBA00004651"/>
    </source>
</evidence>
<accession>A0ABU7UYB3</accession>
<dbReference type="InterPro" id="IPR028362">
    <property type="entry name" value="AlgI"/>
</dbReference>